<gene>
    <name evidence="1" type="ORF">RRG08_036841</name>
</gene>
<proteinExistence type="predicted"/>
<comment type="caution">
    <text evidence="1">The sequence shown here is derived from an EMBL/GenBank/DDBJ whole genome shotgun (WGS) entry which is preliminary data.</text>
</comment>
<dbReference type="AlphaFoldDB" id="A0AAE0Y8N1"/>
<reference evidence="1" key="1">
    <citation type="journal article" date="2023" name="G3 (Bethesda)">
        <title>A reference genome for the long-term kleptoplast-retaining sea slug Elysia crispata morphotype clarki.</title>
        <authorList>
            <person name="Eastman K.E."/>
            <person name="Pendleton A.L."/>
            <person name="Shaikh M.A."/>
            <person name="Suttiyut T."/>
            <person name="Ogas R."/>
            <person name="Tomko P."/>
            <person name="Gavelis G."/>
            <person name="Widhalm J.R."/>
            <person name="Wisecaver J.H."/>
        </authorList>
    </citation>
    <scope>NUCLEOTIDE SEQUENCE</scope>
    <source>
        <strain evidence="1">ECLA1</strain>
    </source>
</reference>
<organism evidence="1 2">
    <name type="scientific">Elysia crispata</name>
    <name type="common">lettuce slug</name>
    <dbReference type="NCBI Taxonomy" id="231223"/>
    <lineage>
        <taxon>Eukaryota</taxon>
        <taxon>Metazoa</taxon>
        <taxon>Spiralia</taxon>
        <taxon>Lophotrochozoa</taxon>
        <taxon>Mollusca</taxon>
        <taxon>Gastropoda</taxon>
        <taxon>Heterobranchia</taxon>
        <taxon>Euthyneura</taxon>
        <taxon>Panpulmonata</taxon>
        <taxon>Sacoglossa</taxon>
        <taxon>Placobranchoidea</taxon>
        <taxon>Plakobranchidae</taxon>
        <taxon>Elysia</taxon>
    </lineage>
</organism>
<dbReference type="EMBL" id="JAWDGP010006766">
    <property type="protein sequence ID" value="KAK3735793.1"/>
    <property type="molecule type" value="Genomic_DNA"/>
</dbReference>
<accession>A0AAE0Y8N1</accession>
<keyword evidence="2" id="KW-1185">Reference proteome</keyword>
<sequence>MTGEKTTTHHRAGSWNYQLSGWQMKSQPVLWLTEEQPVSCLVDKETCQSHDWCMEQQPVTRLMFGARTSHMAGELSNNQSHGW</sequence>
<dbReference type="Proteomes" id="UP001283361">
    <property type="component" value="Unassembled WGS sequence"/>
</dbReference>
<evidence type="ECO:0000313" key="2">
    <source>
        <dbReference type="Proteomes" id="UP001283361"/>
    </source>
</evidence>
<name>A0AAE0Y8N1_9GAST</name>
<evidence type="ECO:0000313" key="1">
    <source>
        <dbReference type="EMBL" id="KAK3735793.1"/>
    </source>
</evidence>
<protein>
    <submittedName>
        <fullName evidence="1">Uncharacterized protein</fullName>
    </submittedName>
</protein>